<dbReference type="RefSeq" id="WP_379519772.1">
    <property type="nucleotide sequence ID" value="NZ_JBHSPA010000052.1"/>
</dbReference>
<organism evidence="1 2">
    <name type="scientific">Nonomuraea insulae</name>
    <dbReference type="NCBI Taxonomy" id="1616787"/>
    <lineage>
        <taxon>Bacteria</taxon>
        <taxon>Bacillati</taxon>
        <taxon>Actinomycetota</taxon>
        <taxon>Actinomycetes</taxon>
        <taxon>Streptosporangiales</taxon>
        <taxon>Streptosporangiaceae</taxon>
        <taxon>Nonomuraea</taxon>
    </lineage>
</organism>
<dbReference type="SUPFAM" id="SSF56112">
    <property type="entry name" value="Protein kinase-like (PK-like)"/>
    <property type="match status" value="1"/>
</dbReference>
<proteinExistence type="predicted"/>
<dbReference type="EMBL" id="JBHSPA010000052">
    <property type="protein sequence ID" value="MFC5830288.1"/>
    <property type="molecule type" value="Genomic_DNA"/>
</dbReference>
<protein>
    <submittedName>
        <fullName evidence="1">Aminoglycoside phosphotransferase</fullName>
    </submittedName>
</protein>
<name>A0ABW1CZD6_9ACTN</name>
<dbReference type="Proteomes" id="UP001596058">
    <property type="component" value="Unassembled WGS sequence"/>
</dbReference>
<sequence length="281" mass="31841">MTGEHHEPNGQRAFLHRLLREGADRLGVSLIGDGAFGWRDRTIGSPVIRNGERFWLRATAETQDWAQGDPWTGNRDAAGISDVPKPHLVARVEWEEPPVAMYVELMTYVPDQVCSSTPELMRPLDAPDTWWRDLRSALDKLALHPTDRGEHSPEAVVRELEDLYARRLDLPRPPLRTEHTDLHWANLTSPRLCILDWEYWGSAPAGYGAALLYFHSLLVPETAEKVHQVFADLLDTPSGQVAQLSAAAHILGRAHRVDDYAELQHPVRRHTHRLLDAVERP</sequence>
<gene>
    <name evidence="1" type="ORF">ACFPZ3_41080</name>
</gene>
<evidence type="ECO:0000313" key="1">
    <source>
        <dbReference type="EMBL" id="MFC5830288.1"/>
    </source>
</evidence>
<evidence type="ECO:0000313" key="2">
    <source>
        <dbReference type="Proteomes" id="UP001596058"/>
    </source>
</evidence>
<dbReference type="InterPro" id="IPR011009">
    <property type="entry name" value="Kinase-like_dom_sf"/>
</dbReference>
<reference evidence="2" key="1">
    <citation type="journal article" date="2019" name="Int. J. Syst. Evol. Microbiol.">
        <title>The Global Catalogue of Microorganisms (GCM) 10K type strain sequencing project: providing services to taxonomists for standard genome sequencing and annotation.</title>
        <authorList>
            <consortium name="The Broad Institute Genomics Platform"/>
            <consortium name="The Broad Institute Genome Sequencing Center for Infectious Disease"/>
            <person name="Wu L."/>
            <person name="Ma J."/>
        </authorList>
    </citation>
    <scope>NUCLEOTIDE SEQUENCE [LARGE SCALE GENOMIC DNA]</scope>
    <source>
        <strain evidence="2">CCUG 53903</strain>
    </source>
</reference>
<comment type="caution">
    <text evidence="1">The sequence shown here is derived from an EMBL/GenBank/DDBJ whole genome shotgun (WGS) entry which is preliminary data.</text>
</comment>
<accession>A0ABW1CZD6</accession>
<keyword evidence="2" id="KW-1185">Reference proteome</keyword>